<protein>
    <submittedName>
        <fullName evidence="3">CPBP family intramembrane metalloprotease</fullName>
    </submittedName>
</protein>
<feature type="transmembrane region" description="Helical" evidence="1">
    <location>
        <begin position="91"/>
        <end position="111"/>
    </location>
</feature>
<keyword evidence="1" id="KW-0472">Membrane</keyword>
<keyword evidence="3" id="KW-0482">Metalloprotease</keyword>
<dbReference type="Pfam" id="PF02517">
    <property type="entry name" value="Rce1-like"/>
    <property type="match status" value="1"/>
</dbReference>
<accession>A0ABT3RZK7</accession>
<dbReference type="RefSeq" id="WP_052481881.1">
    <property type="nucleotide sequence ID" value="NZ_CP104934.1"/>
</dbReference>
<keyword evidence="1" id="KW-1133">Transmembrane helix</keyword>
<evidence type="ECO:0000259" key="2">
    <source>
        <dbReference type="Pfam" id="PF02517"/>
    </source>
</evidence>
<feature type="transmembrane region" description="Helical" evidence="1">
    <location>
        <begin position="12"/>
        <end position="30"/>
    </location>
</feature>
<feature type="transmembrane region" description="Helical" evidence="1">
    <location>
        <begin position="117"/>
        <end position="134"/>
    </location>
</feature>
<evidence type="ECO:0000256" key="1">
    <source>
        <dbReference type="SAM" id="Phobius"/>
    </source>
</evidence>
<feature type="transmembrane region" description="Helical" evidence="1">
    <location>
        <begin position="239"/>
        <end position="258"/>
    </location>
</feature>
<comment type="caution">
    <text evidence="3">The sequence shown here is derived from an EMBL/GenBank/DDBJ whole genome shotgun (WGS) entry which is preliminary data.</text>
</comment>
<keyword evidence="4" id="KW-1185">Reference proteome</keyword>
<keyword evidence="1" id="KW-0812">Transmembrane</keyword>
<dbReference type="GO" id="GO:0008237">
    <property type="term" value="F:metallopeptidase activity"/>
    <property type="evidence" value="ECO:0007669"/>
    <property type="project" value="UniProtKB-KW"/>
</dbReference>
<dbReference type="EMBL" id="JAPJDE010000002">
    <property type="protein sequence ID" value="MCX2848000.1"/>
    <property type="molecule type" value="Genomic_DNA"/>
</dbReference>
<dbReference type="InterPro" id="IPR003675">
    <property type="entry name" value="Rce1/LyrA-like_dom"/>
</dbReference>
<reference evidence="3 4" key="1">
    <citation type="submission" date="2022-11" db="EMBL/GenBank/DDBJ databases">
        <title>Taxonomy of Curtobacterium flaccumfaciens.</title>
        <authorList>
            <person name="Osdaghi E."/>
            <person name="Taghavi S.M."/>
            <person name="Hamidizade M."/>
            <person name="Abachi H."/>
            <person name="Fazliarab A."/>
            <person name="Baeyen S."/>
            <person name="Portier P."/>
            <person name="Van Vaerenbergh J."/>
            <person name="Jacques M.-A."/>
        </authorList>
    </citation>
    <scope>NUCLEOTIDE SEQUENCE [LARGE SCALE GENOMIC DNA]</scope>
    <source>
        <strain evidence="3 4">LMG 3715</strain>
    </source>
</reference>
<gene>
    <name evidence="3" type="ORF">ORG12_04885</name>
</gene>
<organism evidence="3 4">
    <name type="scientific">Curtobacterium poinsettiae</name>
    <dbReference type="NCBI Taxonomy" id="159612"/>
    <lineage>
        <taxon>Bacteria</taxon>
        <taxon>Bacillati</taxon>
        <taxon>Actinomycetota</taxon>
        <taxon>Actinomycetes</taxon>
        <taxon>Micrococcales</taxon>
        <taxon>Microbacteriaceae</taxon>
        <taxon>Curtobacterium</taxon>
    </lineage>
</organism>
<feature type="transmembrane region" description="Helical" evidence="1">
    <location>
        <begin position="155"/>
        <end position="176"/>
    </location>
</feature>
<keyword evidence="3" id="KW-0645">Protease</keyword>
<feature type="transmembrane region" description="Helical" evidence="1">
    <location>
        <begin position="50"/>
        <end position="70"/>
    </location>
</feature>
<feature type="transmembrane region" description="Helical" evidence="1">
    <location>
        <begin position="207"/>
        <end position="227"/>
    </location>
</feature>
<sequence length="278" mass="29844">MTAAVNGRREVPRLFSIALVACVVYVLMAAGVGNLLSAVVNGEDHPIADWLAGTWIPVSIMIVAGVFFARRSGWWNDIWREPAVAVGRPRRWWWLAAPVLSLVSTVILFSLVPWSEASAGVIVVVLIGALGVGVGEELFFRGILVTALRAHHSEFVVLIVSSVLFGLAHVVGFVIAGLPLGLILFQVAFLSMDGALFYAARRATGRLWVPMLLHGLNDAALFLQTAGRNHEGAEPPSTTGVIEIILIGLSVAIAISVVRETLRSRRDRRATPGGTETT</sequence>
<keyword evidence="3" id="KW-0378">Hydrolase</keyword>
<dbReference type="Proteomes" id="UP001207276">
    <property type="component" value="Unassembled WGS sequence"/>
</dbReference>
<evidence type="ECO:0000313" key="4">
    <source>
        <dbReference type="Proteomes" id="UP001207276"/>
    </source>
</evidence>
<evidence type="ECO:0000313" key="3">
    <source>
        <dbReference type="EMBL" id="MCX2848000.1"/>
    </source>
</evidence>
<proteinExistence type="predicted"/>
<feature type="transmembrane region" description="Helical" evidence="1">
    <location>
        <begin position="182"/>
        <end position="200"/>
    </location>
</feature>
<name>A0ABT3RZK7_9MICO</name>
<feature type="domain" description="CAAX prenyl protease 2/Lysostaphin resistance protein A-like" evidence="2">
    <location>
        <begin position="121"/>
        <end position="219"/>
    </location>
</feature>